<dbReference type="SMART" id="SM00382">
    <property type="entry name" value="AAA"/>
    <property type="match status" value="1"/>
</dbReference>
<evidence type="ECO:0000313" key="6">
    <source>
        <dbReference type="EMBL" id="MBR0801086.1"/>
    </source>
</evidence>
<evidence type="ECO:0000256" key="2">
    <source>
        <dbReference type="ARBA" id="ARBA00022741"/>
    </source>
</evidence>
<evidence type="ECO:0000313" key="7">
    <source>
        <dbReference type="Proteomes" id="UP001315278"/>
    </source>
</evidence>
<dbReference type="RefSeq" id="WP_212495229.1">
    <property type="nucleotide sequence ID" value="NZ_JAFCJH010000070.1"/>
</dbReference>
<feature type="domain" description="ABC transporter" evidence="5">
    <location>
        <begin position="1"/>
        <end position="218"/>
    </location>
</feature>
<dbReference type="Pfam" id="PF00005">
    <property type="entry name" value="ABC_tran"/>
    <property type="match status" value="1"/>
</dbReference>
<dbReference type="Gene3D" id="3.40.50.300">
    <property type="entry name" value="P-loop containing nucleotide triphosphate hydrolases"/>
    <property type="match status" value="1"/>
</dbReference>
<keyword evidence="3 6" id="KW-0067">ATP-binding</keyword>
<dbReference type="PANTHER" id="PTHR45772:SF1">
    <property type="entry name" value="ABC TRANSPORTER ATP-BINDING PROTEIN"/>
    <property type="match status" value="1"/>
</dbReference>
<name>A0ABS5FWH7_9BRAD</name>
<evidence type="ECO:0000256" key="3">
    <source>
        <dbReference type="ARBA" id="ARBA00022840"/>
    </source>
</evidence>
<keyword evidence="1" id="KW-0813">Transport</keyword>
<evidence type="ECO:0000256" key="1">
    <source>
        <dbReference type="ARBA" id="ARBA00022448"/>
    </source>
</evidence>
<evidence type="ECO:0000259" key="5">
    <source>
        <dbReference type="PROSITE" id="PS50893"/>
    </source>
</evidence>
<dbReference type="EMBL" id="JAFCJH010000070">
    <property type="protein sequence ID" value="MBR0801086.1"/>
    <property type="molecule type" value="Genomic_DNA"/>
</dbReference>
<dbReference type="GO" id="GO:0005524">
    <property type="term" value="F:ATP binding"/>
    <property type="evidence" value="ECO:0007669"/>
    <property type="project" value="UniProtKB-KW"/>
</dbReference>
<dbReference type="InterPro" id="IPR051120">
    <property type="entry name" value="ABC_AA/LPS_Transport"/>
</dbReference>
<dbReference type="InterPro" id="IPR032823">
    <property type="entry name" value="BCA_ABC_TP_C"/>
</dbReference>
<evidence type="ECO:0000256" key="4">
    <source>
        <dbReference type="ARBA" id="ARBA00024722"/>
    </source>
</evidence>
<accession>A0ABS5FWH7</accession>
<comment type="caution">
    <text evidence="6">The sequence shown here is derived from an EMBL/GenBank/DDBJ whole genome shotgun (WGS) entry which is preliminary data.</text>
</comment>
<reference evidence="7" key="1">
    <citation type="journal article" date="2021" name="ISME J.">
        <title>Evolutionary origin and ecological implication of a unique nif island in free-living Bradyrhizobium lineages.</title>
        <authorList>
            <person name="Tao J."/>
        </authorList>
    </citation>
    <scope>NUCLEOTIDE SEQUENCE [LARGE SCALE GENOMIC DNA]</scope>
    <source>
        <strain evidence="7">SZCCT0434</strain>
    </source>
</reference>
<dbReference type="PROSITE" id="PS50893">
    <property type="entry name" value="ABC_TRANSPORTER_2"/>
    <property type="match status" value="1"/>
</dbReference>
<gene>
    <name evidence="6" type="ORF">JQ615_37580</name>
</gene>
<dbReference type="Proteomes" id="UP001315278">
    <property type="component" value="Unassembled WGS sequence"/>
</dbReference>
<dbReference type="InterPro" id="IPR003593">
    <property type="entry name" value="AAA+_ATPase"/>
</dbReference>
<dbReference type="InterPro" id="IPR003439">
    <property type="entry name" value="ABC_transporter-like_ATP-bd"/>
</dbReference>
<dbReference type="PANTHER" id="PTHR45772">
    <property type="entry name" value="CONSERVED COMPONENT OF ABC TRANSPORTER FOR NATURAL AMINO ACIDS-RELATED"/>
    <property type="match status" value="1"/>
</dbReference>
<organism evidence="6 7">
    <name type="scientific">Bradyrhizobium jicamae</name>
    <dbReference type="NCBI Taxonomy" id="280332"/>
    <lineage>
        <taxon>Bacteria</taxon>
        <taxon>Pseudomonadati</taxon>
        <taxon>Pseudomonadota</taxon>
        <taxon>Alphaproteobacteria</taxon>
        <taxon>Hyphomicrobiales</taxon>
        <taxon>Nitrobacteraceae</taxon>
        <taxon>Bradyrhizobium</taxon>
    </lineage>
</organism>
<keyword evidence="2" id="KW-0547">Nucleotide-binding</keyword>
<sequence length="224" mass="24125">MLRNVEFSVAEGELLGLIGPNGAGKTTLFNVITGFVRPGAGRIFFQDRDVTGYPTHRLARLGLVRTFQGARSFHNLSVEDCLRVARYRRVGDSERDRELERVVRLLDLEEFATEAASSLPAGLARLLGIAMALSTGARLLLLDEPAAGLSAGETGVLQQSIRRLQQAGVTVVVVDHNLHFLMNLVSRAIVLDAGRLIADGPPATVTAEPRVIEAYIGGRDLAGD</sequence>
<keyword evidence="7" id="KW-1185">Reference proteome</keyword>
<dbReference type="InterPro" id="IPR027417">
    <property type="entry name" value="P-loop_NTPase"/>
</dbReference>
<protein>
    <submittedName>
        <fullName evidence="6">ATP-binding cassette domain-containing protein</fullName>
    </submittedName>
</protein>
<dbReference type="SUPFAM" id="SSF52540">
    <property type="entry name" value="P-loop containing nucleoside triphosphate hydrolases"/>
    <property type="match status" value="1"/>
</dbReference>
<dbReference type="Pfam" id="PF12399">
    <property type="entry name" value="BCA_ABC_TP_C"/>
    <property type="match status" value="1"/>
</dbReference>
<comment type="function">
    <text evidence="4">Involved in beta-(1--&gt;2)glucan export. Transmembrane domains (TMD) form a pore in the inner membrane and the ATP-binding domain (NBD) is responsible for energy generation.</text>
</comment>
<proteinExistence type="predicted"/>